<feature type="region of interest" description="Disordered" evidence="1">
    <location>
        <begin position="154"/>
        <end position="178"/>
    </location>
</feature>
<evidence type="ECO:0000256" key="1">
    <source>
        <dbReference type="SAM" id="MobiDB-lite"/>
    </source>
</evidence>
<dbReference type="EMBL" id="JARKIB010000035">
    <property type="protein sequence ID" value="KAJ7761328.1"/>
    <property type="molecule type" value="Genomic_DNA"/>
</dbReference>
<evidence type="ECO:0000313" key="2">
    <source>
        <dbReference type="EMBL" id="KAJ7761328.1"/>
    </source>
</evidence>
<evidence type="ECO:0000313" key="3">
    <source>
        <dbReference type="Proteomes" id="UP001215598"/>
    </source>
</evidence>
<comment type="caution">
    <text evidence="2">The sequence shown here is derived from an EMBL/GenBank/DDBJ whole genome shotgun (WGS) entry which is preliminary data.</text>
</comment>
<feature type="compositionally biased region" description="Polar residues" evidence="1">
    <location>
        <begin position="225"/>
        <end position="234"/>
    </location>
</feature>
<dbReference type="Proteomes" id="UP001215598">
    <property type="component" value="Unassembled WGS sequence"/>
</dbReference>
<sequence>MARPQRLFSCDYHWDSCEYERQPGKEVMFGMEKKKPVLKLVPPPGAHSARIVADANANLRSTTHPGYLQETRPRRRSKRGAAVRQAPPSARRYQLTAFTASTPQSPAPASRNAAQEWSEYSFPPHFRSQYRRARGCGRSTDGRRHRLYGWDGARRGAVPSRHASGKMHERDGDGRPSTAVDGFPALTERFWGEIISNLTKLMPSAKVENAFTTRNTHVHGIKSFSTKVETSSESEAQRGELISPPPPRQSTIDGRLSAAPSRKGSKTRRARMDWEFPGHPAGDGWHGRLQTQCTLPAGYVVNEPTTNQRGDSQSCAGRWYNLSATAVPEAREANSSTASMNGEVGIRRQTSVDRRLDDGEKKEKAGRFDPRIFFLPRRVSDIRHHLEHSAASYHSVAP</sequence>
<accession>A0AAD7NHJ4</accession>
<proteinExistence type="predicted"/>
<organism evidence="2 3">
    <name type="scientific">Mycena metata</name>
    <dbReference type="NCBI Taxonomy" id="1033252"/>
    <lineage>
        <taxon>Eukaryota</taxon>
        <taxon>Fungi</taxon>
        <taxon>Dikarya</taxon>
        <taxon>Basidiomycota</taxon>
        <taxon>Agaricomycotina</taxon>
        <taxon>Agaricomycetes</taxon>
        <taxon>Agaricomycetidae</taxon>
        <taxon>Agaricales</taxon>
        <taxon>Marasmiineae</taxon>
        <taxon>Mycenaceae</taxon>
        <taxon>Mycena</taxon>
    </lineage>
</organism>
<reference evidence="2" key="1">
    <citation type="submission" date="2023-03" db="EMBL/GenBank/DDBJ databases">
        <title>Massive genome expansion in bonnet fungi (Mycena s.s.) driven by repeated elements and novel gene families across ecological guilds.</title>
        <authorList>
            <consortium name="Lawrence Berkeley National Laboratory"/>
            <person name="Harder C.B."/>
            <person name="Miyauchi S."/>
            <person name="Viragh M."/>
            <person name="Kuo A."/>
            <person name="Thoen E."/>
            <person name="Andreopoulos B."/>
            <person name="Lu D."/>
            <person name="Skrede I."/>
            <person name="Drula E."/>
            <person name="Henrissat B."/>
            <person name="Morin E."/>
            <person name="Kohler A."/>
            <person name="Barry K."/>
            <person name="LaButti K."/>
            <person name="Morin E."/>
            <person name="Salamov A."/>
            <person name="Lipzen A."/>
            <person name="Mereny Z."/>
            <person name="Hegedus B."/>
            <person name="Baldrian P."/>
            <person name="Stursova M."/>
            <person name="Weitz H."/>
            <person name="Taylor A."/>
            <person name="Grigoriev I.V."/>
            <person name="Nagy L.G."/>
            <person name="Martin F."/>
            <person name="Kauserud H."/>
        </authorList>
    </citation>
    <scope>NUCLEOTIDE SEQUENCE</scope>
    <source>
        <strain evidence="2">CBHHK182m</strain>
    </source>
</reference>
<gene>
    <name evidence="2" type="ORF">B0H16DRAFT_1811095</name>
</gene>
<feature type="region of interest" description="Disordered" evidence="1">
    <location>
        <begin position="225"/>
        <end position="269"/>
    </location>
</feature>
<feature type="region of interest" description="Disordered" evidence="1">
    <location>
        <begin position="63"/>
        <end position="92"/>
    </location>
</feature>
<protein>
    <submittedName>
        <fullName evidence="2">Uncharacterized protein</fullName>
    </submittedName>
</protein>
<feature type="compositionally biased region" description="Basic and acidic residues" evidence="1">
    <location>
        <begin position="350"/>
        <end position="363"/>
    </location>
</feature>
<dbReference type="AlphaFoldDB" id="A0AAD7NHJ4"/>
<keyword evidence="3" id="KW-1185">Reference proteome</keyword>
<feature type="region of interest" description="Disordered" evidence="1">
    <location>
        <begin position="330"/>
        <end position="363"/>
    </location>
</feature>
<name>A0AAD7NHJ4_9AGAR</name>